<feature type="compositionally biased region" description="Basic and acidic residues" evidence="1">
    <location>
        <begin position="1"/>
        <end position="10"/>
    </location>
</feature>
<dbReference type="AlphaFoldDB" id="A0A1B0CI58"/>
<accession>A0A1B0CI58</accession>
<evidence type="ECO:0000313" key="2">
    <source>
        <dbReference type="EnsemblMetazoa" id="LLOJ004120-PA"/>
    </source>
</evidence>
<dbReference type="VEuPathDB" id="VectorBase:LLONM1_004765"/>
<dbReference type="EMBL" id="AJWK01013048">
    <property type="status" value="NOT_ANNOTATED_CDS"/>
    <property type="molecule type" value="Genomic_DNA"/>
</dbReference>
<dbReference type="EnsemblMetazoa" id="LLOJ004120-RA">
    <property type="protein sequence ID" value="LLOJ004120-PA"/>
    <property type="gene ID" value="LLOJ004120"/>
</dbReference>
<dbReference type="Proteomes" id="UP000092461">
    <property type="component" value="Unassembled WGS sequence"/>
</dbReference>
<feature type="region of interest" description="Disordered" evidence="1">
    <location>
        <begin position="209"/>
        <end position="382"/>
    </location>
</feature>
<evidence type="ECO:0000313" key="3">
    <source>
        <dbReference type="Proteomes" id="UP000092461"/>
    </source>
</evidence>
<feature type="compositionally biased region" description="Polar residues" evidence="1">
    <location>
        <begin position="332"/>
        <end position="342"/>
    </location>
</feature>
<keyword evidence="3" id="KW-1185">Reference proteome</keyword>
<feature type="compositionally biased region" description="Low complexity" evidence="1">
    <location>
        <begin position="277"/>
        <end position="286"/>
    </location>
</feature>
<name>A0A1B0CI58_LUTLO</name>
<proteinExistence type="predicted"/>
<feature type="compositionally biased region" description="Polar residues" evidence="1">
    <location>
        <begin position="132"/>
        <end position="151"/>
    </location>
</feature>
<sequence>MGQQQGKERSSSCGAAGSGAAVAAGSAGGAAGSISSGGGTLGHGALRSSRMKPRPKEQRGILGSNIFTEHSEALLQSRPLPHIPPPGTLESSITEAVEKQLQGASQVPTLTPQMGKKSQMSIHSPPPPHEQVVTTPMSETGSTSTKLSTFSAIKAGNVQMRRTTNKKGKTAPAPPKRTSIHHALEHMFQESSITEAVEKQLQGASQVPTLTPQMGKKSQMSIHSPPPPHEQVVTTPMSETGSTSTKLSTFSAIKAGNVQMRRTTNKKGKTAPAPPKRTSLLSTSRDSTYREDDGKLLDELNTNGLGRDGNIGNRDSENDGAEVTPDTDTDSQEQMHQRQQGGSFKRITPVMGNRGLETRNSKRFQRKEPTGSSSGGEGGVTPVTVGALEVQNVKRAINRYGTLPKGARIGAYLESLRQNTAPDGATVAN</sequence>
<evidence type="ECO:0000256" key="1">
    <source>
        <dbReference type="SAM" id="MobiDB-lite"/>
    </source>
</evidence>
<feature type="compositionally biased region" description="Polar residues" evidence="1">
    <location>
        <begin position="232"/>
        <end position="251"/>
    </location>
</feature>
<feature type="compositionally biased region" description="Basic and acidic residues" evidence="1">
    <location>
        <begin position="287"/>
        <end position="298"/>
    </location>
</feature>
<feature type="compositionally biased region" description="Low complexity" evidence="1">
    <location>
        <begin position="11"/>
        <end position="25"/>
    </location>
</feature>
<reference evidence="2" key="1">
    <citation type="submission" date="2020-05" db="UniProtKB">
        <authorList>
            <consortium name="EnsemblMetazoa"/>
        </authorList>
    </citation>
    <scope>IDENTIFICATION</scope>
    <source>
        <strain evidence="2">Jacobina</strain>
    </source>
</reference>
<feature type="region of interest" description="Disordered" evidence="1">
    <location>
        <begin position="105"/>
        <end position="177"/>
    </location>
</feature>
<dbReference type="EMBL" id="AJWK01013047">
    <property type="status" value="NOT_ANNOTATED_CDS"/>
    <property type="molecule type" value="Genomic_DNA"/>
</dbReference>
<feature type="region of interest" description="Disordered" evidence="1">
    <location>
        <begin position="1"/>
        <end position="90"/>
    </location>
</feature>
<feature type="compositionally biased region" description="Polar residues" evidence="1">
    <location>
        <begin position="105"/>
        <end position="122"/>
    </location>
</feature>
<organism evidence="2 3">
    <name type="scientific">Lutzomyia longipalpis</name>
    <name type="common">Sand fly</name>
    <dbReference type="NCBI Taxonomy" id="7200"/>
    <lineage>
        <taxon>Eukaryota</taxon>
        <taxon>Metazoa</taxon>
        <taxon>Ecdysozoa</taxon>
        <taxon>Arthropoda</taxon>
        <taxon>Hexapoda</taxon>
        <taxon>Insecta</taxon>
        <taxon>Pterygota</taxon>
        <taxon>Neoptera</taxon>
        <taxon>Endopterygota</taxon>
        <taxon>Diptera</taxon>
        <taxon>Nematocera</taxon>
        <taxon>Psychodoidea</taxon>
        <taxon>Psychodidae</taxon>
        <taxon>Lutzomyia</taxon>
        <taxon>Lutzomyia</taxon>
    </lineage>
</organism>
<protein>
    <submittedName>
        <fullName evidence="2">Uncharacterized protein</fullName>
    </submittedName>
</protein>
<feature type="compositionally biased region" description="Polar residues" evidence="1">
    <location>
        <begin position="209"/>
        <end position="222"/>
    </location>
</feature>
<dbReference type="VEuPathDB" id="VectorBase:LLOJ004120"/>
<feature type="compositionally biased region" description="Gly residues" evidence="1">
    <location>
        <begin position="26"/>
        <end position="42"/>
    </location>
</feature>